<keyword evidence="2" id="KW-0472">Membrane</keyword>
<evidence type="ECO:0000313" key="4">
    <source>
        <dbReference type="EMBL" id="CAB4706146.1"/>
    </source>
</evidence>
<dbReference type="InterPro" id="IPR019079">
    <property type="entry name" value="Capsule_synth_CapA"/>
</dbReference>
<comment type="similarity">
    <text evidence="1">Belongs to the CapA family.</text>
</comment>
<dbReference type="PANTHER" id="PTHR33393:SF13">
    <property type="entry name" value="PGA BIOSYNTHESIS PROTEIN CAPA"/>
    <property type="match status" value="1"/>
</dbReference>
<sequence length="438" mass="45226">MDEVPESGASPEPPSKPLPWRAVALAGLLIVGGAVALVLAERSTHHPAAPAGRSAKTFARTPVSVRISSTLPDWLAPGAPIVVTGWTSPNVRVALVLAGRRVGVVRAGSRGRFVLAGVTGRSGNADVLVRAGGRDFPVGKLVVRPIRIAAVGDVTPGEGVSDAVTSGSRAASYAWAGVGRLLRSADIATANLEGAIAAKGDPVPNKEYHFRGSQKFLRGSVTAGGLDVVTVANNHSLDFGRPGLLATLRAVRAVHLRSVGGGANLAQARRPVVLVVGGLRVALLGYSDIRPAGFDAGPSSPGATPAEPSLIEADVARARKHADVVVVWFHWGVERAVIPDARQRLFAKTALAAGASLVLGAHPHVLQPLQRKGHTLVAWSLGNFVFPSGGASTRTGVLLVGLDARGVSGAKLVPATIHGYRPVLNQPVKLERAWAFAK</sequence>
<dbReference type="InterPro" id="IPR052169">
    <property type="entry name" value="CW_Biosynth-Accessory"/>
</dbReference>
<evidence type="ECO:0000256" key="1">
    <source>
        <dbReference type="ARBA" id="ARBA00005662"/>
    </source>
</evidence>
<dbReference type="SMART" id="SM00854">
    <property type="entry name" value="PGA_cap"/>
    <property type="match status" value="1"/>
</dbReference>
<dbReference type="Pfam" id="PF09587">
    <property type="entry name" value="PGA_cap"/>
    <property type="match status" value="1"/>
</dbReference>
<name>A0A6J6Q5Q8_9ZZZZ</name>
<evidence type="ECO:0000256" key="2">
    <source>
        <dbReference type="SAM" id="Phobius"/>
    </source>
</evidence>
<dbReference type="PANTHER" id="PTHR33393">
    <property type="entry name" value="POLYGLUTAMINE SYNTHESIS ACCESSORY PROTEIN RV0574C-RELATED"/>
    <property type="match status" value="1"/>
</dbReference>
<dbReference type="InterPro" id="IPR029052">
    <property type="entry name" value="Metallo-depent_PP-like"/>
</dbReference>
<gene>
    <name evidence="4" type="ORF">UFOPK2399_01678</name>
</gene>
<dbReference type="EMBL" id="CAEZXP010000006">
    <property type="protein sequence ID" value="CAB4706146.1"/>
    <property type="molecule type" value="Genomic_DNA"/>
</dbReference>
<organism evidence="4">
    <name type="scientific">freshwater metagenome</name>
    <dbReference type="NCBI Taxonomy" id="449393"/>
    <lineage>
        <taxon>unclassified sequences</taxon>
        <taxon>metagenomes</taxon>
        <taxon>ecological metagenomes</taxon>
    </lineage>
</organism>
<dbReference type="AlphaFoldDB" id="A0A6J6Q5Q8"/>
<dbReference type="Gene3D" id="3.60.21.10">
    <property type="match status" value="1"/>
</dbReference>
<reference evidence="4" key="1">
    <citation type="submission" date="2020-05" db="EMBL/GenBank/DDBJ databases">
        <authorList>
            <person name="Chiriac C."/>
            <person name="Salcher M."/>
            <person name="Ghai R."/>
            <person name="Kavagutti S V."/>
        </authorList>
    </citation>
    <scope>NUCLEOTIDE SEQUENCE</scope>
</reference>
<accession>A0A6J6Q5Q8</accession>
<keyword evidence="2" id="KW-1133">Transmembrane helix</keyword>
<feature type="transmembrane region" description="Helical" evidence="2">
    <location>
        <begin position="20"/>
        <end position="40"/>
    </location>
</feature>
<proteinExistence type="inferred from homology"/>
<dbReference type="SUPFAM" id="SSF56300">
    <property type="entry name" value="Metallo-dependent phosphatases"/>
    <property type="match status" value="1"/>
</dbReference>
<evidence type="ECO:0000259" key="3">
    <source>
        <dbReference type="SMART" id="SM00854"/>
    </source>
</evidence>
<protein>
    <submittedName>
        <fullName evidence="4">Unannotated protein</fullName>
    </submittedName>
</protein>
<feature type="domain" description="Capsule synthesis protein CapA" evidence="3">
    <location>
        <begin position="147"/>
        <end position="388"/>
    </location>
</feature>
<dbReference type="CDD" id="cd07381">
    <property type="entry name" value="MPP_CapA"/>
    <property type="match status" value="1"/>
</dbReference>
<keyword evidence="2" id="KW-0812">Transmembrane</keyword>